<dbReference type="SUPFAM" id="SSF51430">
    <property type="entry name" value="NAD(P)-linked oxidoreductase"/>
    <property type="match status" value="1"/>
</dbReference>
<dbReference type="PANTHER" id="PTHR43638:SF3">
    <property type="entry name" value="ALDEHYDE REDUCTASE"/>
    <property type="match status" value="1"/>
</dbReference>
<dbReference type="PANTHER" id="PTHR43638">
    <property type="entry name" value="OXIDOREDUCTASE, ALDO/KETO REDUCTASE FAMILY PROTEIN"/>
    <property type="match status" value="1"/>
</dbReference>
<evidence type="ECO:0000259" key="1">
    <source>
        <dbReference type="Pfam" id="PF00248"/>
    </source>
</evidence>
<dbReference type="RefSeq" id="WP_136730308.1">
    <property type="nucleotide sequence ID" value="NZ_SUMC01000125.1"/>
</dbReference>
<dbReference type="InterPro" id="IPR023210">
    <property type="entry name" value="NADP_OxRdtase_dom"/>
</dbReference>
<dbReference type="EMBL" id="SUMC01000125">
    <property type="protein sequence ID" value="TJZ98853.1"/>
    <property type="molecule type" value="Genomic_DNA"/>
</dbReference>
<dbReference type="Pfam" id="PF00248">
    <property type="entry name" value="Aldo_ket_red"/>
    <property type="match status" value="1"/>
</dbReference>
<evidence type="ECO:0000313" key="3">
    <source>
        <dbReference type="Proteomes" id="UP000305778"/>
    </source>
</evidence>
<feature type="domain" description="NADP-dependent oxidoreductase" evidence="1">
    <location>
        <begin position="9"/>
        <end position="71"/>
    </location>
</feature>
<dbReference type="Proteomes" id="UP000305778">
    <property type="component" value="Unassembled WGS sequence"/>
</dbReference>
<reference evidence="2 3" key="1">
    <citation type="submission" date="2019-04" db="EMBL/GenBank/DDBJ databases">
        <title>Streptomyces oryziradicis sp. nov., a novel actinomycete isolated from rhizosphere soil of rice (Oryza sativa L.).</title>
        <authorList>
            <person name="Li C."/>
        </authorList>
    </citation>
    <scope>NUCLEOTIDE SEQUENCE [LARGE SCALE GENOMIC DNA]</scope>
    <source>
        <strain evidence="2 3">NEAU-C40</strain>
    </source>
</reference>
<proteinExistence type="predicted"/>
<comment type="caution">
    <text evidence="2">The sequence shown here is derived from an EMBL/GenBank/DDBJ whole genome shotgun (WGS) entry which is preliminary data.</text>
</comment>
<dbReference type="AlphaFoldDB" id="A0A4U0RRZ8"/>
<name>A0A4U0RRZ8_9ACTN</name>
<gene>
    <name evidence="2" type="ORF">FCI23_47955</name>
</gene>
<dbReference type="InterPro" id="IPR036812">
    <property type="entry name" value="NAD(P)_OxRdtase_dom_sf"/>
</dbReference>
<protein>
    <recommendedName>
        <fullName evidence="1">NADP-dependent oxidoreductase domain-containing protein</fullName>
    </recommendedName>
</protein>
<accession>A0A4U0RRZ8</accession>
<dbReference type="Gene3D" id="3.20.20.100">
    <property type="entry name" value="NADP-dependent oxidoreductase domain"/>
    <property type="match status" value="1"/>
</dbReference>
<organism evidence="2 3">
    <name type="scientific">Actinacidiphila oryziradicis</name>
    <dbReference type="NCBI Taxonomy" id="2571141"/>
    <lineage>
        <taxon>Bacteria</taxon>
        <taxon>Bacillati</taxon>
        <taxon>Actinomycetota</taxon>
        <taxon>Actinomycetes</taxon>
        <taxon>Kitasatosporales</taxon>
        <taxon>Streptomycetaceae</taxon>
        <taxon>Actinacidiphila</taxon>
    </lineage>
</organism>
<sequence>MAPSDDQERTLDEVAARHGATRAQTVLAWLLARSPVILAIPGTKSVAHLEENVAASGLRLTDDDVIQLDKLA</sequence>
<keyword evidence="3" id="KW-1185">Reference proteome</keyword>
<evidence type="ECO:0000313" key="2">
    <source>
        <dbReference type="EMBL" id="TJZ98853.1"/>
    </source>
</evidence>
<dbReference type="OrthoDB" id="9768793at2"/>